<dbReference type="PROSITE" id="PS50949">
    <property type="entry name" value="HTH_GNTR"/>
    <property type="match status" value="1"/>
</dbReference>
<dbReference type="CDD" id="cd06267">
    <property type="entry name" value="PBP1_LacI_sugar_binding-like"/>
    <property type="match status" value="1"/>
</dbReference>
<reference evidence="5" key="1">
    <citation type="submission" date="2020-12" db="EMBL/GenBank/DDBJ databases">
        <title>Vagococcus allomyrinae sp. nov. and Enterococcus lavae sp. nov., isolated from the larvae of Allomyrina dichotoma.</title>
        <authorList>
            <person name="Lee S.D."/>
        </authorList>
    </citation>
    <scope>NUCLEOTIDE SEQUENCE</scope>
    <source>
        <strain evidence="5">BWB3-3</strain>
    </source>
</reference>
<dbReference type="InterPro" id="IPR036390">
    <property type="entry name" value="WH_DNA-bd_sf"/>
</dbReference>
<dbReference type="Proteomes" id="UP000674938">
    <property type="component" value="Unassembled WGS sequence"/>
</dbReference>
<dbReference type="FunFam" id="1.10.10.10:FF:000079">
    <property type="entry name" value="GntR family transcriptional regulator"/>
    <property type="match status" value="1"/>
</dbReference>
<dbReference type="SUPFAM" id="SSF53822">
    <property type="entry name" value="Periplasmic binding protein-like I"/>
    <property type="match status" value="1"/>
</dbReference>
<dbReference type="PANTHER" id="PTHR30146">
    <property type="entry name" value="LACI-RELATED TRANSCRIPTIONAL REPRESSOR"/>
    <property type="match status" value="1"/>
</dbReference>
<dbReference type="Gene3D" id="1.10.10.10">
    <property type="entry name" value="Winged helix-like DNA-binding domain superfamily/Winged helix DNA-binding domain"/>
    <property type="match status" value="1"/>
</dbReference>
<protein>
    <submittedName>
        <fullName evidence="5">Substrate-binding domain-containing protein</fullName>
    </submittedName>
</protein>
<dbReference type="Gene3D" id="3.40.50.2300">
    <property type="match status" value="2"/>
</dbReference>
<sequence>MKKQPLYQVILNDIKNDILTGKFKPDEQIPTELELAERYQVSRITSKRALAELENQGFIYRLRGKGSFVKEAVARKVSGNKTDILFVMPFPKDIGFGNYTQGIFQAIEGTSYRLVVQSHESLNQDNLTDIIQHYAGIIFYPINRGGDLEMLYSLYLHQMPTVILDKVYEGIEFTTIVSDNQQGGFEATSFLLKTGLEKVAFVSSQPIMEISTVRERYLGYLKALHLKKNMSKTLYEDSGHDTMASFVDEVLDRALSEGIQGIVAENDLVAIALINQLKQRGIAIPEKLSIVGFDNIQASELLEPKLTTVSQNFTEMGLLACQKLIEQIESPLPKCETIVVEVDFIERETTKKIRK</sequence>
<dbReference type="InterPro" id="IPR028082">
    <property type="entry name" value="Peripla_BP_I"/>
</dbReference>
<name>A0A940PBE3_9ENTE</name>
<dbReference type="CDD" id="cd07377">
    <property type="entry name" value="WHTH_GntR"/>
    <property type="match status" value="1"/>
</dbReference>
<dbReference type="RefSeq" id="WP_209527402.1">
    <property type="nucleotide sequence ID" value="NZ_JAEEGA010000006.1"/>
</dbReference>
<feature type="domain" description="HTH gntR-type" evidence="4">
    <location>
        <begin position="4"/>
        <end position="72"/>
    </location>
</feature>
<organism evidence="5 6">
    <name type="scientific">Vagococcus allomyrinae</name>
    <dbReference type="NCBI Taxonomy" id="2794353"/>
    <lineage>
        <taxon>Bacteria</taxon>
        <taxon>Bacillati</taxon>
        <taxon>Bacillota</taxon>
        <taxon>Bacilli</taxon>
        <taxon>Lactobacillales</taxon>
        <taxon>Enterococcaceae</taxon>
        <taxon>Vagococcus</taxon>
    </lineage>
</organism>
<dbReference type="GO" id="GO:0000976">
    <property type="term" value="F:transcription cis-regulatory region binding"/>
    <property type="evidence" value="ECO:0007669"/>
    <property type="project" value="TreeGrafter"/>
</dbReference>
<dbReference type="SMART" id="SM00345">
    <property type="entry name" value="HTH_GNTR"/>
    <property type="match status" value="1"/>
</dbReference>
<dbReference type="PANTHER" id="PTHR30146:SF109">
    <property type="entry name" value="HTH-TYPE TRANSCRIPTIONAL REGULATOR GALS"/>
    <property type="match status" value="1"/>
</dbReference>
<proteinExistence type="predicted"/>
<dbReference type="AlphaFoldDB" id="A0A940PBE3"/>
<accession>A0A940PBE3</accession>
<dbReference type="Pfam" id="PF13377">
    <property type="entry name" value="Peripla_BP_3"/>
    <property type="match status" value="1"/>
</dbReference>
<dbReference type="EMBL" id="JAEEGA010000006">
    <property type="protein sequence ID" value="MBP1041447.1"/>
    <property type="molecule type" value="Genomic_DNA"/>
</dbReference>
<dbReference type="GO" id="GO:0003700">
    <property type="term" value="F:DNA-binding transcription factor activity"/>
    <property type="evidence" value="ECO:0007669"/>
    <property type="project" value="InterPro"/>
</dbReference>
<dbReference type="InterPro" id="IPR046335">
    <property type="entry name" value="LacI/GalR-like_sensor"/>
</dbReference>
<dbReference type="InterPro" id="IPR000524">
    <property type="entry name" value="Tscrpt_reg_HTH_GntR"/>
</dbReference>
<gene>
    <name evidence="5" type="ORF">I6N95_10560</name>
</gene>
<keyword evidence="1" id="KW-0805">Transcription regulation</keyword>
<evidence type="ECO:0000313" key="6">
    <source>
        <dbReference type="Proteomes" id="UP000674938"/>
    </source>
</evidence>
<dbReference type="InterPro" id="IPR036388">
    <property type="entry name" value="WH-like_DNA-bd_sf"/>
</dbReference>
<dbReference type="SUPFAM" id="SSF46785">
    <property type="entry name" value="Winged helix' DNA-binding domain"/>
    <property type="match status" value="1"/>
</dbReference>
<evidence type="ECO:0000256" key="1">
    <source>
        <dbReference type="ARBA" id="ARBA00023015"/>
    </source>
</evidence>
<keyword evidence="6" id="KW-1185">Reference proteome</keyword>
<comment type="caution">
    <text evidence="5">The sequence shown here is derived from an EMBL/GenBank/DDBJ whole genome shotgun (WGS) entry which is preliminary data.</text>
</comment>
<dbReference type="Pfam" id="PF00392">
    <property type="entry name" value="GntR"/>
    <property type="match status" value="1"/>
</dbReference>
<evidence type="ECO:0000313" key="5">
    <source>
        <dbReference type="EMBL" id="MBP1041447.1"/>
    </source>
</evidence>
<evidence type="ECO:0000256" key="2">
    <source>
        <dbReference type="ARBA" id="ARBA00023125"/>
    </source>
</evidence>
<evidence type="ECO:0000259" key="4">
    <source>
        <dbReference type="PROSITE" id="PS50949"/>
    </source>
</evidence>
<evidence type="ECO:0000256" key="3">
    <source>
        <dbReference type="ARBA" id="ARBA00023163"/>
    </source>
</evidence>
<keyword evidence="2" id="KW-0238">DNA-binding</keyword>
<keyword evidence="3" id="KW-0804">Transcription</keyword>
<dbReference type="PRINTS" id="PR00035">
    <property type="entry name" value="HTHGNTR"/>
</dbReference>